<proteinExistence type="predicted"/>
<keyword evidence="6" id="KW-1185">Reference proteome</keyword>
<dbReference type="EMBL" id="KN818384">
    <property type="protein sequence ID" value="KIL57064.1"/>
    <property type="molecule type" value="Genomic_DNA"/>
</dbReference>
<dbReference type="HOGENOM" id="CLU_2687274_0_0_1"/>
<dbReference type="InterPro" id="IPR045379">
    <property type="entry name" value="Crinkler_N"/>
</dbReference>
<dbReference type="AlphaFoldDB" id="A0A0C2SST8"/>
<evidence type="ECO:0000313" key="6">
    <source>
        <dbReference type="Proteomes" id="UP000054549"/>
    </source>
</evidence>
<comment type="subcellular location">
    <subcellularLocation>
        <location evidence="1">Host cell</location>
    </subcellularLocation>
    <subcellularLocation>
        <location evidence="2">Secreted</location>
    </subcellularLocation>
</comment>
<accession>A0A0C2SST8</accession>
<feature type="domain" description="Crinkler effector protein N-terminal" evidence="4">
    <location>
        <begin position="15"/>
        <end position="69"/>
    </location>
</feature>
<evidence type="ECO:0000256" key="2">
    <source>
        <dbReference type="ARBA" id="ARBA00004613"/>
    </source>
</evidence>
<evidence type="ECO:0000259" key="4">
    <source>
        <dbReference type="Pfam" id="PF20147"/>
    </source>
</evidence>
<keyword evidence="3" id="KW-0964">Secreted</keyword>
<evidence type="ECO:0000256" key="1">
    <source>
        <dbReference type="ARBA" id="ARBA00004340"/>
    </source>
</evidence>
<name>A0A0C2SST8_AMAMK</name>
<evidence type="ECO:0000313" key="5">
    <source>
        <dbReference type="EMBL" id="KIL57064.1"/>
    </source>
</evidence>
<dbReference type="InParanoid" id="A0A0C2SST8"/>
<dbReference type="Proteomes" id="UP000054549">
    <property type="component" value="Unassembled WGS sequence"/>
</dbReference>
<protein>
    <recommendedName>
        <fullName evidence="4">Crinkler effector protein N-terminal domain-containing protein</fullName>
    </recommendedName>
</protein>
<dbReference type="OrthoDB" id="3017146at2759"/>
<dbReference type="GO" id="GO:0005576">
    <property type="term" value="C:extracellular region"/>
    <property type="evidence" value="ECO:0007669"/>
    <property type="project" value="UniProtKB-SubCell"/>
</dbReference>
<dbReference type="Pfam" id="PF20147">
    <property type="entry name" value="Crinkler"/>
    <property type="match status" value="1"/>
</dbReference>
<reference evidence="5 6" key="1">
    <citation type="submission" date="2014-04" db="EMBL/GenBank/DDBJ databases">
        <title>Evolutionary Origins and Diversification of the Mycorrhizal Mutualists.</title>
        <authorList>
            <consortium name="DOE Joint Genome Institute"/>
            <consortium name="Mycorrhizal Genomics Consortium"/>
            <person name="Kohler A."/>
            <person name="Kuo A."/>
            <person name="Nagy L.G."/>
            <person name="Floudas D."/>
            <person name="Copeland A."/>
            <person name="Barry K.W."/>
            <person name="Cichocki N."/>
            <person name="Veneault-Fourrey C."/>
            <person name="LaButti K."/>
            <person name="Lindquist E.A."/>
            <person name="Lipzen A."/>
            <person name="Lundell T."/>
            <person name="Morin E."/>
            <person name="Murat C."/>
            <person name="Riley R."/>
            <person name="Ohm R."/>
            <person name="Sun H."/>
            <person name="Tunlid A."/>
            <person name="Henrissat B."/>
            <person name="Grigoriev I.V."/>
            <person name="Hibbett D.S."/>
            <person name="Martin F."/>
        </authorList>
    </citation>
    <scope>NUCLEOTIDE SEQUENCE [LARGE SCALE GENOMIC DNA]</scope>
    <source>
        <strain evidence="5 6">Koide BX008</strain>
    </source>
</reference>
<organism evidence="5 6">
    <name type="scientific">Amanita muscaria (strain Koide BX008)</name>
    <dbReference type="NCBI Taxonomy" id="946122"/>
    <lineage>
        <taxon>Eukaryota</taxon>
        <taxon>Fungi</taxon>
        <taxon>Dikarya</taxon>
        <taxon>Basidiomycota</taxon>
        <taxon>Agaricomycotina</taxon>
        <taxon>Agaricomycetes</taxon>
        <taxon>Agaricomycetidae</taxon>
        <taxon>Agaricales</taxon>
        <taxon>Pluteineae</taxon>
        <taxon>Amanitaceae</taxon>
        <taxon>Amanita</taxon>
    </lineage>
</organism>
<sequence>MLGTPVPSQDGSRRFNCLIEGESIVFPVTMGRDCEVSQLKEAIQSERALSALKGIDPHTLEVWKVSAIDESRST</sequence>
<gene>
    <name evidence="5" type="ORF">M378DRAFT_422134</name>
</gene>
<dbReference type="GO" id="GO:0043657">
    <property type="term" value="C:host cell"/>
    <property type="evidence" value="ECO:0007669"/>
    <property type="project" value="UniProtKB-SubCell"/>
</dbReference>
<evidence type="ECO:0000256" key="3">
    <source>
        <dbReference type="ARBA" id="ARBA00022525"/>
    </source>
</evidence>